<dbReference type="STRING" id="46224.B4102_3628"/>
<dbReference type="Proteomes" id="UP000075666">
    <property type="component" value="Unassembled WGS sequence"/>
</dbReference>
<evidence type="ECO:0000313" key="2">
    <source>
        <dbReference type="Proteomes" id="UP000075666"/>
    </source>
</evidence>
<dbReference type="RefSeq" id="WP_283955941.1">
    <property type="nucleotide sequence ID" value="NZ_CP066701.1"/>
</dbReference>
<comment type="caution">
    <text evidence="1">The sequence shown here is derived from an EMBL/GenBank/DDBJ whole genome shotgun (WGS) entry which is preliminary data.</text>
</comment>
<organism evidence="1 2">
    <name type="scientific">Heyndrickxia sporothermodurans</name>
    <dbReference type="NCBI Taxonomy" id="46224"/>
    <lineage>
        <taxon>Bacteria</taxon>
        <taxon>Bacillati</taxon>
        <taxon>Bacillota</taxon>
        <taxon>Bacilli</taxon>
        <taxon>Bacillales</taxon>
        <taxon>Bacillaceae</taxon>
        <taxon>Heyndrickxia</taxon>
    </lineage>
</organism>
<evidence type="ECO:0000313" key="1">
    <source>
        <dbReference type="EMBL" id="KYC94277.1"/>
    </source>
</evidence>
<sequence>MDQKKDRKRRGLAPKKKVIEKMGVKEKVIHRLPSVLNKGRRIFF</sequence>
<keyword evidence="2" id="KW-1185">Reference proteome</keyword>
<name>A0A150KL86_9BACI</name>
<dbReference type="EMBL" id="LQYN01000102">
    <property type="protein sequence ID" value="KYC94277.1"/>
    <property type="molecule type" value="Genomic_DNA"/>
</dbReference>
<dbReference type="AlphaFoldDB" id="A0A150KL86"/>
<protein>
    <submittedName>
        <fullName evidence="1">Uncharacterized protein</fullName>
    </submittedName>
</protein>
<gene>
    <name evidence="1" type="ORF">B4102_3628</name>
</gene>
<reference evidence="1 2" key="1">
    <citation type="submission" date="2016-01" db="EMBL/GenBank/DDBJ databases">
        <title>Genome Sequences of Twelve Sporeforming Bacillus Species Isolated from Foods.</title>
        <authorList>
            <person name="Berendsen E.M."/>
            <person name="Wells-Bennik M.H."/>
            <person name="Krawcyk A.O."/>
            <person name="De Jong A."/>
            <person name="Holsappel S."/>
            <person name="Eijlander R.T."/>
            <person name="Kuipers O.P."/>
        </authorList>
    </citation>
    <scope>NUCLEOTIDE SEQUENCE [LARGE SCALE GENOMIC DNA]</scope>
    <source>
        <strain evidence="1 2">B4102</strain>
    </source>
</reference>
<dbReference type="PATRIC" id="fig|46224.3.peg.308"/>
<accession>A0A150KL86</accession>
<proteinExistence type="predicted"/>